<dbReference type="AlphaFoldDB" id="A0A3D9BYL1"/>
<dbReference type="Gene3D" id="3.30.980.20">
    <property type="entry name" value="Putative mannosyl-3-phosphoglycerate phosphatase, domain 2"/>
    <property type="match status" value="1"/>
</dbReference>
<dbReference type="SFLD" id="SFLDG01140">
    <property type="entry name" value="C2.B:_Phosphomannomutase_and_P"/>
    <property type="match status" value="1"/>
</dbReference>
<dbReference type="EMBL" id="QOHR01000002">
    <property type="protein sequence ID" value="REC58482.1"/>
    <property type="molecule type" value="Genomic_DNA"/>
</dbReference>
<organism evidence="4 5">
    <name type="scientific">Rhodosalinus sediminis</name>
    <dbReference type="NCBI Taxonomy" id="1940533"/>
    <lineage>
        <taxon>Bacteria</taxon>
        <taxon>Pseudomonadati</taxon>
        <taxon>Pseudomonadota</taxon>
        <taxon>Alphaproteobacteria</taxon>
        <taxon>Rhodobacterales</taxon>
        <taxon>Paracoccaceae</taxon>
        <taxon>Rhodosalinus</taxon>
    </lineage>
</organism>
<dbReference type="GO" id="GO:0000287">
    <property type="term" value="F:magnesium ion binding"/>
    <property type="evidence" value="ECO:0007669"/>
    <property type="project" value="TreeGrafter"/>
</dbReference>
<evidence type="ECO:0000256" key="2">
    <source>
        <dbReference type="ARBA" id="ARBA00022801"/>
    </source>
</evidence>
<evidence type="ECO:0000313" key="4">
    <source>
        <dbReference type="EMBL" id="REC58482.1"/>
    </source>
</evidence>
<dbReference type="SFLD" id="SFLDG01142">
    <property type="entry name" value="C2.B.2:_Mannosyl-3-phosphoglyc"/>
    <property type="match status" value="1"/>
</dbReference>
<dbReference type="GO" id="GO:0050531">
    <property type="term" value="F:mannosyl-3-phosphoglycerate phosphatase activity"/>
    <property type="evidence" value="ECO:0007669"/>
    <property type="project" value="InterPro"/>
</dbReference>
<evidence type="ECO:0000313" key="5">
    <source>
        <dbReference type="Proteomes" id="UP000257131"/>
    </source>
</evidence>
<protein>
    <submittedName>
        <fullName evidence="4">HAD-IIB family hydrolase</fullName>
    </submittedName>
</protein>
<dbReference type="NCBIfam" id="TIGR01486">
    <property type="entry name" value="HAD-SF-IIB-MPGP"/>
    <property type="match status" value="1"/>
</dbReference>
<dbReference type="Proteomes" id="UP000257131">
    <property type="component" value="Unassembled WGS sequence"/>
</dbReference>
<comment type="caution">
    <text evidence="4">The sequence shown here is derived from an EMBL/GenBank/DDBJ whole genome shotgun (WGS) entry which is preliminary data.</text>
</comment>
<evidence type="ECO:0000256" key="1">
    <source>
        <dbReference type="ARBA" id="ARBA00022723"/>
    </source>
</evidence>
<reference evidence="4 5" key="1">
    <citation type="journal article" date="2017" name="Int. J. Syst. Evol. Microbiol.">
        <title>Rhodosalinus sediminis gen. nov., sp. nov., isolated from marine saltern.</title>
        <authorList>
            <person name="Guo L.Y."/>
            <person name="Ling S.K."/>
            <person name="Li C.M."/>
            <person name="Chen G.J."/>
            <person name="Du Z.J."/>
        </authorList>
    </citation>
    <scope>NUCLEOTIDE SEQUENCE [LARGE SCALE GENOMIC DNA]</scope>
    <source>
        <strain evidence="4 5">WDN1C137</strain>
    </source>
</reference>
<dbReference type="GO" id="GO:0051479">
    <property type="term" value="P:mannosylglycerate biosynthetic process"/>
    <property type="evidence" value="ECO:0007669"/>
    <property type="project" value="InterPro"/>
</dbReference>
<dbReference type="GO" id="GO:0005829">
    <property type="term" value="C:cytosol"/>
    <property type="evidence" value="ECO:0007669"/>
    <property type="project" value="TreeGrafter"/>
</dbReference>
<proteinExistence type="predicted"/>
<dbReference type="InterPro" id="IPR036412">
    <property type="entry name" value="HAD-like_sf"/>
</dbReference>
<keyword evidence="3" id="KW-0460">Magnesium</keyword>
<keyword evidence="1" id="KW-0479">Metal-binding</keyword>
<sequence length="259" mass="26665">MHRWAIVTDLDGTLLDHATYDWTPAAPTLARLRAAGVPVILASSKTAAEIGPLRDTLGLSGVPAICENGGGIVPPGAGATPDRAEHARVMAALAGLPAELRAPFRGFSEMSVAEVAALTGLPEREAARARDRAFTEPGVWTGAKAARAAFARALGAAGVAGREGGRFLTLGFGATKADRMREVAASLGATHLLALGDAPNDVEMLEVADRAAIVANPHRAPLPPLEDEAAGRILRTRAPGPEGWSCAVERILCEAGVAL</sequence>
<dbReference type="PANTHER" id="PTHR10000:SF8">
    <property type="entry name" value="HAD SUPERFAMILY HYDROLASE-LIKE, TYPE 3"/>
    <property type="match status" value="1"/>
</dbReference>
<dbReference type="Pfam" id="PF08282">
    <property type="entry name" value="Hydrolase_3"/>
    <property type="match status" value="1"/>
</dbReference>
<dbReference type="PANTHER" id="PTHR10000">
    <property type="entry name" value="PHOSPHOSERINE PHOSPHATASE"/>
    <property type="match status" value="1"/>
</dbReference>
<dbReference type="Gene3D" id="3.40.50.1000">
    <property type="entry name" value="HAD superfamily/HAD-like"/>
    <property type="match status" value="1"/>
</dbReference>
<dbReference type="RefSeq" id="WP_115978312.1">
    <property type="nucleotide sequence ID" value="NZ_QOHR01000002.1"/>
</dbReference>
<keyword evidence="2 4" id="KW-0378">Hydrolase</keyword>
<name>A0A3D9BYL1_9RHOB</name>
<dbReference type="InterPro" id="IPR023214">
    <property type="entry name" value="HAD_sf"/>
</dbReference>
<evidence type="ECO:0000256" key="3">
    <source>
        <dbReference type="ARBA" id="ARBA00022842"/>
    </source>
</evidence>
<dbReference type="OrthoDB" id="193379at2"/>
<dbReference type="NCBIfam" id="TIGR01484">
    <property type="entry name" value="HAD-SF-IIB"/>
    <property type="match status" value="1"/>
</dbReference>
<dbReference type="SFLD" id="SFLDS00003">
    <property type="entry name" value="Haloacid_Dehalogenase"/>
    <property type="match status" value="1"/>
</dbReference>
<accession>A0A3D9BYL1</accession>
<keyword evidence="5" id="KW-1185">Reference proteome</keyword>
<gene>
    <name evidence="4" type="ORF">DRV84_02660</name>
</gene>
<dbReference type="InterPro" id="IPR006381">
    <property type="entry name" value="HAD-SF-IIB-MPGP"/>
</dbReference>
<dbReference type="SUPFAM" id="SSF56784">
    <property type="entry name" value="HAD-like"/>
    <property type="match status" value="1"/>
</dbReference>
<dbReference type="InterPro" id="IPR006379">
    <property type="entry name" value="HAD-SF_hydro_IIB"/>
</dbReference>